<dbReference type="Gene3D" id="1.10.630.10">
    <property type="entry name" value="Cytochrome P450"/>
    <property type="match status" value="1"/>
</dbReference>
<keyword evidence="6" id="KW-0503">Monooxygenase</keyword>
<comment type="similarity">
    <text evidence="1">Belongs to the cytochrome P450 family.</text>
</comment>
<keyword evidence="3" id="KW-0479">Metal-binding</keyword>
<proteinExistence type="inferred from homology"/>
<dbReference type="SUPFAM" id="SSF48264">
    <property type="entry name" value="Cytochrome P450"/>
    <property type="match status" value="1"/>
</dbReference>
<dbReference type="InterPro" id="IPR002397">
    <property type="entry name" value="Cyt_P450_B"/>
</dbReference>
<dbReference type="FunFam" id="1.10.630.10:FF:000018">
    <property type="entry name" value="Cytochrome P450 monooxygenase"/>
    <property type="match status" value="1"/>
</dbReference>
<name>A0A6J7IS10_9ZZZZ</name>
<dbReference type="GO" id="GO:0008395">
    <property type="term" value="F:steroid hydroxylase activity"/>
    <property type="evidence" value="ECO:0007669"/>
    <property type="project" value="TreeGrafter"/>
</dbReference>
<dbReference type="InterPro" id="IPR001128">
    <property type="entry name" value="Cyt_P450"/>
</dbReference>
<evidence type="ECO:0000256" key="1">
    <source>
        <dbReference type="ARBA" id="ARBA00010617"/>
    </source>
</evidence>
<accession>A0A6J7IS10</accession>
<dbReference type="GO" id="GO:0020037">
    <property type="term" value="F:heme binding"/>
    <property type="evidence" value="ECO:0007669"/>
    <property type="project" value="InterPro"/>
</dbReference>
<keyword evidence="4" id="KW-0560">Oxidoreductase</keyword>
<dbReference type="GO" id="GO:0005506">
    <property type="term" value="F:iron ion binding"/>
    <property type="evidence" value="ECO:0007669"/>
    <property type="project" value="InterPro"/>
</dbReference>
<dbReference type="CDD" id="cd11033">
    <property type="entry name" value="CYP142-like"/>
    <property type="match status" value="1"/>
</dbReference>
<dbReference type="InterPro" id="IPR036396">
    <property type="entry name" value="Cyt_P450_sf"/>
</dbReference>
<dbReference type="PANTHER" id="PTHR46696">
    <property type="entry name" value="P450, PUTATIVE (EUROFUNG)-RELATED"/>
    <property type="match status" value="1"/>
</dbReference>
<dbReference type="AlphaFoldDB" id="A0A6J7IS10"/>
<dbReference type="GO" id="GO:0036199">
    <property type="term" value="F:cholest-4-en-3-one 26-monooxygenase activity"/>
    <property type="evidence" value="ECO:0007669"/>
    <property type="project" value="TreeGrafter"/>
</dbReference>
<evidence type="ECO:0000313" key="7">
    <source>
        <dbReference type="EMBL" id="CAB4934053.1"/>
    </source>
</evidence>
<evidence type="ECO:0000256" key="6">
    <source>
        <dbReference type="ARBA" id="ARBA00023033"/>
    </source>
</evidence>
<gene>
    <name evidence="7" type="ORF">UFOPK3674_01356</name>
</gene>
<keyword evidence="2" id="KW-0349">Heme</keyword>
<dbReference type="Pfam" id="PF00067">
    <property type="entry name" value="p450"/>
    <property type="match status" value="1"/>
</dbReference>
<evidence type="ECO:0000256" key="3">
    <source>
        <dbReference type="ARBA" id="ARBA00022723"/>
    </source>
</evidence>
<dbReference type="PANTHER" id="PTHR46696:SF4">
    <property type="entry name" value="BIOTIN BIOSYNTHESIS CYTOCHROME P450"/>
    <property type="match status" value="1"/>
</dbReference>
<evidence type="ECO:0000256" key="5">
    <source>
        <dbReference type="ARBA" id="ARBA00023004"/>
    </source>
</evidence>
<sequence>MSDDQVPLNERLVFEPEEWTGGPPYELFRELRAQCPVHWSRELRDFPDEAGYWSVTTAEGIKEVTRDWETYSSELGGIVAITDGVLPKELVTAMFIGMDPPKHDRIKALFQRGFTPRRIAEHEDEIRQIARAVLDRLDGRDRCDIVTDVAQPVVSRVIGSFMGLEPEEDAVWARIVNSVLGFTDPELNPEGAAAVMERDIPEVFERCNALIAARREHPTDDLTSVLVHAEIDGERLEDHEIVMGFFLLMAAGNDSTKATFSSAMRALLENRDQLELLLADPQLVPGAVEEALRMFPAFAHFRRTATRDTVLQGQEIRAGDKVVMWYVSAGRDETRFEDADRFDVHRDPDHQSFGAGGRHFCLGAALARLELRVMLEETLARYPQMELAGEPQHVVSGFLNQLLSLPVRLGPRAH</sequence>
<reference evidence="7" key="1">
    <citation type="submission" date="2020-05" db="EMBL/GenBank/DDBJ databases">
        <authorList>
            <person name="Chiriac C."/>
            <person name="Salcher M."/>
            <person name="Ghai R."/>
            <person name="Kavagutti S V."/>
        </authorList>
    </citation>
    <scope>NUCLEOTIDE SEQUENCE</scope>
</reference>
<evidence type="ECO:0000256" key="4">
    <source>
        <dbReference type="ARBA" id="ARBA00023002"/>
    </source>
</evidence>
<dbReference type="GO" id="GO:0006707">
    <property type="term" value="P:cholesterol catabolic process"/>
    <property type="evidence" value="ECO:0007669"/>
    <property type="project" value="TreeGrafter"/>
</dbReference>
<dbReference type="EMBL" id="CAFBMX010000006">
    <property type="protein sequence ID" value="CAB4934053.1"/>
    <property type="molecule type" value="Genomic_DNA"/>
</dbReference>
<dbReference type="PRINTS" id="PR00385">
    <property type="entry name" value="P450"/>
</dbReference>
<organism evidence="7">
    <name type="scientific">freshwater metagenome</name>
    <dbReference type="NCBI Taxonomy" id="449393"/>
    <lineage>
        <taxon>unclassified sequences</taxon>
        <taxon>metagenomes</taxon>
        <taxon>ecological metagenomes</taxon>
    </lineage>
</organism>
<evidence type="ECO:0000256" key="2">
    <source>
        <dbReference type="ARBA" id="ARBA00022617"/>
    </source>
</evidence>
<protein>
    <submittedName>
        <fullName evidence="7">Unannotated protein</fullName>
    </submittedName>
</protein>
<keyword evidence="5" id="KW-0408">Iron</keyword>
<dbReference type="PRINTS" id="PR00359">
    <property type="entry name" value="BP450"/>
</dbReference>